<dbReference type="InterPro" id="IPR019133">
    <property type="entry name" value="MIC60"/>
</dbReference>
<comment type="subunit">
    <text evidence="7">Component of the mitochondrial contact site and cristae organizing system (MICOS) complex.</text>
</comment>
<feature type="region of interest" description="Disordered" evidence="8">
    <location>
        <begin position="104"/>
        <end position="137"/>
    </location>
</feature>
<dbReference type="GO" id="GO:0061617">
    <property type="term" value="C:MICOS complex"/>
    <property type="evidence" value="ECO:0007669"/>
    <property type="project" value="TreeGrafter"/>
</dbReference>
<dbReference type="Pfam" id="PF09731">
    <property type="entry name" value="Mitofilin"/>
    <property type="match status" value="1"/>
</dbReference>
<keyword evidence="4" id="KW-1133">Transmembrane helix</keyword>
<dbReference type="GeneID" id="117644906"/>
<evidence type="ECO:0000313" key="10">
    <source>
        <dbReference type="RefSeq" id="XP_034240512.1"/>
    </source>
</evidence>
<dbReference type="OrthoDB" id="10261039at2759"/>
<dbReference type="KEGG" id="tpal:117644906"/>
<organism evidence="10">
    <name type="scientific">Thrips palmi</name>
    <name type="common">Melon thrips</name>
    <dbReference type="NCBI Taxonomy" id="161013"/>
    <lineage>
        <taxon>Eukaryota</taxon>
        <taxon>Metazoa</taxon>
        <taxon>Ecdysozoa</taxon>
        <taxon>Arthropoda</taxon>
        <taxon>Hexapoda</taxon>
        <taxon>Insecta</taxon>
        <taxon>Pterygota</taxon>
        <taxon>Neoptera</taxon>
        <taxon>Paraneoptera</taxon>
        <taxon>Thysanoptera</taxon>
        <taxon>Terebrantia</taxon>
        <taxon>Thripoidea</taxon>
        <taxon>Thripidae</taxon>
        <taxon>Thrips</taxon>
    </lineage>
</organism>
<keyword evidence="5 7" id="KW-0496">Mitochondrion</keyword>
<accession>A0A6P8Z1R4</accession>
<gene>
    <name evidence="10" type="primary">LOC117644906</name>
</gene>
<dbReference type="InParanoid" id="A0A6P8Z1R4"/>
<dbReference type="AlphaFoldDB" id="A0A6P8Z1R4"/>
<keyword evidence="6" id="KW-0472">Membrane</keyword>
<feature type="compositionally biased region" description="Basic and acidic residues" evidence="8">
    <location>
        <begin position="112"/>
        <end position="133"/>
    </location>
</feature>
<protein>
    <recommendedName>
        <fullName evidence="7">MICOS complex subunit MIC60</fullName>
    </recommendedName>
    <alternativeName>
        <fullName evidence="7">Mitofilin</fullName>
    </alternativeName>
</protein>
<evidence type="ECO:0000256" key="4">
    <source>
        <dbReference type="ARBA" id="ARBA00022989"/>
    </source>
</evidence>
<sequence length="665" mass="74861">MMRVSSRLPGYIHIQIRNLPFKPTNVTSRLASQYPPQPKKSRIGLYTFGTVLLASGGALLYAKYDEDFRKQVVEVVPYADDGIKLIFQEEKAITESISTALGITPDAATDQRAPEVKSEKVAKPPKPVEDKPAKSSSAQTFRSVLSVEDLQGIEKTIADSAISLSKSYKIIGKLLKEQLTIVSEIVDKSSERLNPDLASVIQEKSGKLSQALSEEEAKVKSTLDKVNELRLKVGTSRLEGPRDIVELSKRRIDQSAAAMRESASRISEDRNLLHLADRTWEKLETSRKTFAEELHILFPSLDIPKRILNLEKPQVDLFLLYAYMQVKLYQDRLCDSERKRSARIKRALSSFASSEEDQERIGNEVSDKVIQLKQEMEKELKERVVQIKAECEAEITRHLARATEAHLLTVRDMEEQQEAKLVQKHAAIMQDLVQTTEKRNVKVLTDMQKQMSEINELVKARADADQSAHRAQMLWAACHSVVRSLRRLQPLKHYEDKVVSIKGEIEALSSASLANDQLVSVIISGIPEEAVKRGVFTEEALIERFKKVEKVTKGVSLVPENGGSLSLYFLSWAQSFLLSTVRDHTPSSVKLSQPVPSDISTLEAIQEARYWVDRGDLLQALRYMNLLKGYSRRIAADWIKETRIHLETLQAAEALMAHAVSIGML</sequence>
<keyword evidence="3 7" id="KW-0999">Mitochondrion inner membrane</keyword>
<name>A0A6P8Z1R4_THRPL</name>
<comment type="function">
    <text evidence="7">Component of the MICOS complex, a large protein complex of the mitochondrial inner membrane that plays crucial roles in the maintenance of crista junctions, inner membrane architecture, and formation of contact sites to the outer membrane.</text>
</comment>
<reference evidence="10" key="1">
    <citation type="submission" date="2025-08" db="UniProtKB">
        <authorList>
            <consortium name="RefSeq"/>
        </authorList>
    </citation>
    <scope>IDENTIFICATION</scope>
    <source>
        <tissue evidence="10">Total insect</tissue>
    </source>
</reference>
<dbReference type="PANTHER" id="PTHR15415">
    <property type="entry name" value="MITOFILIN"/>
    <property type="match status" value="1"/>
</dbReference>
<keyword evidence="2 7" id="KW-0812">Transmembrane</keyword>
<dbReference type="GO" id="GO:0042407">
    <property type="term" value="P:cristae formation"/>
    <property type="evidence" value="ECO:0007669"/>
    <property type="project" value="TreeGrafter"/>
</dbReference>
<evidence type="ECO:0000256" key="1">
    <source>
        <dbReference type="ARBA" id="ARBA00010877"/>
    </source>
</evidence>
<dbReference type="RefSeq" id="XP_034240512.1">
    <property type="nucleotide sequence ID" value="XM_034384621.1"/>
</dbReference>
<comment type="subcellular location">
    <subcellularLocation>
        <location evidence="7">Mitochondrion inner membrane</location>
        <topology evidence="7">Single-pass membrane protein</topology>
    </subcellularLocation>
</comment>
<keyword evidence="9" id="KW-1185">Reference proteome</keyword>
<dbReference type="Proteomes" id="UP000515158">
    <property type="component" value="Unplaced"/>
</dbReference>
<evidence type="ECO:0000256" key="8">
    <source>
        <dbReference type="SAM" id="MobiDB-lite"/>
    </source>
</evidence>
<evidence type="ECO:0000256" key="2">
    <source>
        <dbReference type="ARBA" id="ARBA00022692"/>
    </source>
</evidence>
<dbReference type="PANTHER" id="PTHR15415:SF7">
    <property type="entry name" value="MICOS COMPLEX SUBUNIT MIC60"/>
    <property type="match status" value="1"/>
</dbReference>
<evidence type="ECO:0000256" key="5">
    <source>
        <dbReference type="ARBA" id="ARBA00023128"/>
    </source>
</evidence>
<evidence type="ECO:0000256" key="7">
    <source>
        <dbReference type="RuleBase" id="RU363000"/>
    </source>
</evidence>
<proteinExistence type="inferred from homology"/>
<evidence type="ECO:0000256" key="6">
    <source>
        <dbReference type="ARBA" id="ARBA00023136"/>
    </source>
</evidence>
<comment type="similarity">
    <text evidence="1 7">Belongs to the MICOS complex subunit Mic60 family.</text>
</comment>
<evidence type="ECO:0000313" key="9">
    <source>
        <dbReference type="Proteomes" id="UP000515158"/>
    </source>
</evidence>
<evidence type="ECO:0000256" key="3">
    <source>
        <dbReference type="ARBA" id="ARBA00022792"/>
    </source>
</evidence>